<dbReference type="GO" id="GO:0015833">
    <property type="term" value="P:peptide transport"/>
    <property type="evidence" value="ECO:0007669"/>
    <property type="project" value="TreeGrafter"/>
</dbReference>
<dbReference type="CDD" id="cd08513">
    <property type="entry name" value="PBP2_thermophilic_Hb8_like"/>
    <property type="match status" value="1"/>
</dbReference>
<keyword evidence="5" id="KW-0472">Membrane</keyword>
<evidence type="ECO:0000256" key="3">
    <source>
        <dbReference type="ARBA" id="ARBA00022448"/>
    </source>
</evidence>
<keyword evidence="3" id="KW-0813">Transport</keyword>
<dbReference type="RefSeq" id="WP_074825799.1">
    <property type="nucleotide sequence ID" value="NZ_FNTI01000001.1"/>
</dbReference>
<gene>
    <name evidence="7" type="ORF">SAMN05444171_5598</name>
</gene>
<protein>
    <submittedName>
        <fullName evidence="7">Peptide/nickel transport system substrate-binding protein</fullName>
    </submittedName>
</protein>
<dbReference type="Proteomes" id="UP000183208">
    <property type="component" value="Unassembled WGS sequence"/>
</dbReference>
<evidence type="ECO:0000313" key="7">
    <source>
        <dbReference type="EMBL" id="SED90350.1"/>
    </source>
</evidence>
<organism evidence="7 8">
    <name type="scientific">Bradyrhizobium lablabi</name>
    <dbReference type="NCBI Taxonomy" id="722472"/>
    <lineage>
        <taxon>Bacteria</taxon>
        <taxon>Pseudomonadati</taxon>
        <taxon>Pseudomonadota</taxon>
        <taxon>Alphaproteobacteria</taxon>
        <taxon>Hyphomicrobiales</taxon>
        <taxon>Nitrobacteraceae</taxon>
        <taxon>Bradyrhizobium</taxon>
    </lineage>
</organism>
<evidence type="ECO:0000256" key="1">
    <source>
        <dbReference type="ARBA" id="ARBA00004418"/>
    </source>
</evidence>
<evidence type="ECO:0000259" key="6">
    <source>
        <dbReference type="Pfam" id="PF00496"/>
    </source>
</evidence>
<dbReference type="Pfam" id="PF00496">
    <property type="entry name" value="SBP_bac_5"/>
    <property type="match status" value="1"/>
</dbReference>
<dbReference type="EMBL" id="FNTI01000001">
    <property type="protein sequence ID" value="SED90350.1"/>
    <property type="molecule type" value="Genomic_DNA"/>
</dbReference>
<dbReference type="FunFam" id="3.10.105.10:FF:000006">
    <property type="entry name" value="Peptide ABC transporter substrate-binding protein"/>
    <property type="match status" value="1"/>
</dbReference>
<keyword evidence="4" id="KW-0732">Signal</keyword>
<dbReference type="GO" id="GO:0043190">
    <property type="term" value="C:ATP-binding cassette (ABC) transporter complex"/>
    <property type="evidence" value="ECO:0007669"/>
    <property type="project" value="InterPro"/>
</dbReference>
<keyword evidence="5" id="KW-1133">Transmembrane helix</keyword>
<feature type="transmembrane region" description="Helical" evidence="5">
    <location>
        <begin position="27"/>
        <end position="49"/>
    </location>
</feature>
<evidence type="ECO:0000313" key="8">
    <source>
        <dbReference type="Proteomes" id="UP000183208"/>
    </source>
</evidence>
<dbReference type="SUPFAM" id="SSF53850">
    <property type="entry name" value="Periplasmic binding protein-like II"/>
    <property type="match status" value="1"/>
</dbReference>
<comment type="subcellular location">
    <subcellularLocation>
        <location evidence="1">Periplasm</location>
    </subcellularLocation>
</comment>
<dbReference type="PIRSF" id="PIRSF002741">
    <property type="entry name" value="MppA"/>
    <property type="match status" value="1"/>
</dbReference>
<dbReference type="FunFam" id="3.40.190.10:FF:000251">
    <property type="entry name" value="Peptide ABC transporter substrate-binding protein"/>
    <property type="match status" value="1"/>
</dbReference>
<comment type="similarity">
    <text evidence="2">Belongs to the bacterial solute-binding protein 5 family.</text>
</comment>
<sequence length="598" mass="66131">MLDNELRTMIDEVKDGRMDRRGFIQRMIALGLTAPMATQILAIGGVAMAQSPTPYMPTKRGGGGPLKLLWWQGPTLLNPHFATGTKDQDASRIFYEPLASWDVDGHLNPILAAEIPSIQNGGLAADAKSVTWKLKPGVKWHDGKPFTADDVVFNWEYATDPATAAVSGGTYADATVEKIDDLTVRILFKVPTPFWANAFVGAYGCIIPKHLFAEYKGGKSREAPNNLKPVGTGPYKFVEFKPGDLIRGEINPDYHMPSRPHFDTIELKGGGDAVSAARAIIQTGEYDYAWNMQVEDEVLLRLEKGGKGKTVYAVGGDIEFIAVNSTDPNTEVDGERSSMKTKHPILSDLAVRKALALLIDRNAIQKVIYGRAGRTTANYLNGPAPFVSKNTAWEFSVEKASKLLDDAGWKPGADGIREKDGKKLKLLYQTSINGPRQKTQAIVKQACQKAGIDVELKSVVASVFFSSDVANPDTYAHFYADLEMFQIPMTQPDPVLLMRRYHSRYVATKENKWQGSNFPRWVNKEYDAAIDAAETEVDPVKRAELYIKCNDLMWQEGVMIPVMHRVKVGATANALRPVMSGWANDLDNLQDWYREATG</sequence>
<feature type="domain" description="Solute-binding protein family 5" evidence="6">
    <location>
        <begin position="124"/>
        <end position="472"/>
    </location>
</feature>
<proteinExistence type="inferred from homology"/>
<dbReference type="InterPro" id="IPR030678">
    <property type="entry name" value="Peptide/Ni-bd"/>
</dbReference>
<dbReference type="AlphaFoldDB" id="A0A1H5EH43"/>
<dbReference type="Gene3D" id="3.10.105.10">
    <property type="entry name" value="Dipeptide-binding Protein, Domain 3"/>
    <property type="match status" value="1"/>
</dbReference>
<evidence type="ECO:0000256" key="4">
    <source>
        <dbReference type="ARBA" id="ARBA00022729"/>
    </source>
</evidence>
<name>A0A1H5EH43_9BRAD</name>
<dbReference type="PANTHER" id="PTHR30290">
    <property type="entry name" value="PERIPLASMIC BINDING COMPONENT OF ABC TRANSPORTER"/>
    <property type="match status" value="1"/>
</dbReference>
<accession>A0A1H5EH43</accession>
<evidence type="ECO:0000256" key="2">
    <source>
        <dbReference type="ARBA" id="ARBA00005695"/>
    </source>
</evidence>
<dbReference type="PROSITE" id="PS51318">
    <property type="entry name" value="TAT"/>
    <property type="match status" value="1"/>
</dbReference>
<dbReference type="InterPro" id="IPR000914">
    <property type="entry name" value="SBP_5_dom"/>
</dbReference>
<reference evidence="7 8" key="1">
    <citation type="submission" date="2016-10" db="EMBL/GenBank/DDBJ databases">
        <authorList>
            <person name="de Groot N.N."/>
        </authorList>
    </citation>
    <scope>NUCLEOTIDE SEQUENCE [LARGE SCALE GENOMIC DNA]</scope>
    <source>
        <strain evidence="7 8">GAS522</strain>
    </source>
</reference>
<dbReference type="GO" id="GO:1904680">
    <property type="term" value="F:peptide transmembrane transporter activity"/>
    <property type="evidence" value="ECO:0007669"/>
    <property type="project" value="TreeGrafter"/>
</dbReference>
<evidence type="ECO:0000256" key="5">
    <source>
        <dbReference type="SAM" id="Phobius"/>
    </source>
</evidence>
<dbReference type="PANTHER" id="PTHR30290:SF65">
    <property type="entry name" value="MONOACYL PHOSPHATIDYLINOSITOL TETRAMANNOSIDE-BINDING PROTEIN LPQW-RELATED"/>
    <property type="match status" value="1"/>
</dbReference>
<dbReference type="OrthoDB" id="9803988at2"/>
<keyword evidence="5" id="KW-0812">Transmembrane</keyword>
<dbReference type="GO" id="GO:0030288">
    <property type="term" value="C:outer membrane-bounded periplasmic space"/>
    <property type="evidence" value="ECO:0007669"/>
    <property type="project" value="UniProtKB-ARBA"/>
</dbReference>
<dbReference type="InterPro" id="IPR006311">
    <property type="entry name" value="TAT_signal"/>
</dbReference>
<dbReference type="Gene3D" id="3.40.190.10">
    <property type="entry name" value="Periplasmic binding protein-like II"/>
    <property type="match status" value="1"/>
</dbReference>
<dbReference type="InterPro" id="IPR039424">
    <property type="entry name" value="SBP_5"/>
</dbReference>